<sequence length="216" mass="22739">MPTVDIDRDAAREAAQQELDKPIYPRTSLTDRLSELVNDLIYRIAAGGAGVPGGWLTISVLGLLLTVAVVVAVRVARSTMRTDRGNHSLYGGHELCAAEHRVTAEQHAAAGQWALAIRHRLRAVARQLEESGVLAAVPGRTATELANDAGLALPHLSGALRAAATAFNDVTYGDRPGSEAAYRSVAALDDHIREAATTAGHTSAAPPAGTDWAEVR</sequence>
<reference evidence="5 6" key="1">
    <citation type="submission" date="2016-01" db="EMBL/GenBank/DDBJ databases">
        <title>The new phylogeny of the genus Mycobacterium.</title>
        <authorList>
            <person name="Tarcisio F."/>
            <person name="Conor M."/>
            <person name="Antonella G."/>
            <person name="Elisabetta G."/>
            <person name="Giulia F.S."/>
            <person name="Sara T."/>
            <person name="Anna F."/>
            <person name="Clotilde B."/>
            <person name="Roberto B."/>
            <person name="Veronica D.S."/>
            <person name="Fabio R."/>
            <person name="Monica P."/>
            <person name="Olivier J."/>
            <person name="Enrico T."/>
            <person name="Nicola S."/>
        </authorList>
    </citation>
    <scope>NUCLEOTIDE SEQUENCE [LARGE SCALE GENOMIC DNA]</scope>
    <source>
        <strain evidence="5 6">DSM 44339</strain>
    </source>
</reference>
<keyword evidence="2" id="KW-0472">Membrane</keyword>
<dbReference type="STRING" id="126673.AWC01_03350"/>
<evidence type="ECO:0000256" key="2">
    <source>
        <dbReference type="SAM" id="Phobius"/>
    </source>
</evidence>
<dbReference type="KEGG" id="mdr:MDOR_33810"/>
<evidence type="ECO:0000313" key="4">
    <source>
        <dbReference type="EMBL" id="BBZ09212.1"/>
    </source>
</evidence>
<dbReference type="RefSeq" id="WP_085188229.1">
    <property type="nucleotide sequence ID" value="NZ_AP022605.1"/>
</dbReference>
<dbReference type="EMBL" id="LQOS01000013">
    <property type="protein sequence ID" value="ORV44329.1"/>
    <property type="molecule type" value="Genomic_DNA"/>
</dbReference>
<dbReference type="EMBL" id="AP022605">
    <property type="protein sequence ID" value="BBZ09212.1"/>
    <property type="molecule type" value="Genomic_DNA"/>
</dbReference>
<proteinExistence type="predicted"/>
<feature type="transmembrane region" description="Helical" evidence="2">
    <location>
        <begin position="55"/>
        <end position="76"/>
    </location>
</feature>
<dbReference type="Proteomes" id="UP000467201">
    <property type="component" value="Chromosome"/>
</dbReference>
<evidence type="ECO:0000313" key="7">
    <source>
        <dbReference type="Proteomes" id="UP000467201"/>
    </source>
</evidence>
<evidence type="ECO:0000313" key="6">
    <source>
        <dbReference type="Proteomes" id="UP000193564"/>
    </source>
</evidence>
<feature type="region of interest" description="Disordered" evidence="1">
    <location>
        <begin position="196"/>
        <end position="216"/>
    </location>
</feature>
<gene>
    <name evidence="5" type="ORF">AWC01_03350</name>
    <name evidence="4" type="ORF">MDOR_33810</name>
</gene>
<organism evidence="5 6">
    <name type="scientific">Mycolicibacterium doricum</name>
    <dbReference type="NCBI Taxonomy" id="126673"/>
    <lineage>
        <taxon>Bacteria</taxon>
        <taxon>Bacillati</taxon>
        <taxon>Actinomycetota</taxon>
        <taxon>Actinomycetes</taxon>
        <taxon>Mycobacteriales</taxon>
        <taxon>Mycobacteriaceae</taxon>
        <taxon>Mycolicibacterium</taxon>
    </lineage>
</organism>
<evidence type="ECO:0000259" key="3">
    <source>
        <dbReference type="Pfam" id="PF13559"/>
    </source>
</evidence>
<feature type="domain" description="Protein-glutamine gamma-glutamyltransferase-like C-terminal" evidence="3">
    <location>
        <begin position="121"/>
        <end position="189"/>
    </location>
</feature>
<dbReference type="OrthoDB" id="3389322at2"/>
<dbReference type="Proteomes" id="UP000193564">
    <property type="component" value="Unassembled WGS sequence"/>
</dbReference>
<keyword evidence="2" id="KW-0812">Transmembrane</keyword>
<evidence type="ECO:0000313" key="5">
    <source>
        <dbReference type="EMBL" id="ORV44329.1"/>
    </source>
</evidence>
<accession>A0A1X1TIN3</accession>
<reference evidence="4 7" key="2">
    <citation type="journal article" date="2019" name="Emerg. Microbes Infect.">
        <title>Comprehensive subspecies identification of 175 nontuberculous mycobacteria species based on 7547 genomic profiles.</title>
        <authorList>
            <person name="Matsumoto Y."/>
            <person name="Kinjo T."/>
            <person name="Motooka D."/>
            <person name="Nabeya D."/>
            <person name="Jung N."/>
            <person name="Uechi K."/>
            <person name="Horii T."/>
            <person name="Iida T."/>
            <person name="Fujita J."/>
            <person name="Nakamura S."/>
        </authorList>
    </citation>
    <scope>NUCLEOTIDE SEQUENCE [LARGE SCALE GENOMIC DNA]</scope>
    <source>
        <strain evidence="4 7">JCM 12405</strain>
    </source>
</reference>
<evidence type="ECO:0000256" key="1">
    <source>
        <dbReference type="SAM" id="MobiDB-lite"/>
    </source>
</evidence>
<dbReference type="Pfam" id="PF13559">
    <property type="entry name" value="DUF4129"/>
    <property type="match status" value="1"/>
</dbReference>
<protein>
    <submittedName>
        <fullName evidence="4">Membrane protein</fullName>
    </submittedName>
</protein>
<dbReference type="AlphaFoldDB" id="A0A1X1TIN3"/>
<dbReference type="InterPro" id="IPR025403">
    <property type="entry name" value="TgpA-like_C"/>
</dbReference>
<keyword evidence="2" id="KW-1133">Transmembrane helix</keyword>
<reference evidence="4" key="3">
    <citation type="submission" date="2020-02" db="EMBL/GenBank/DDBJ databases">
        <authorList>
            <person name="Matsumoto Y."/>
            <person name="Motooka D."/>
            <person name="Nakamura S."/>
        </authorList>
    </citation>
    <scope>NUCLEOTIDE SEQUENCE</scope>
    <source>
        <strain evidence="4">JCM 12405</strain>
    </source>
</reference>
<name>A0A1X1TIN3_9MYCO</name>
<keyword evidence="6" id="KW-1185">Reference proteome</keyword>